<dbReference type="EMBL" id="RQHS01000017">
    <property type="protein sequence ID" value="TGM98986.1"/>
    <property type="molecule type" value="Genomic_DNA"/>
</dbReference>
<dbReference type="Proteomes" id="UP000297241">
    <property type="component" value="Unassembled WGS sequence"/>
</dbReference>
<sequence length="66" mass="7277">MARDLPCKASDKAECGEAQARVAQQSRSDAPELLVRRSALLNEDVSCNMQASFVEQVLISPHTYLK</sequence>
<evidence type="ECO:0000313" key="1">
    <source>
        <dbReference type="EMBL" id="TGM98986.1"/>
    </source>
</evidence>
<accession>A0A4Z1ACP6</accession>
<reference evidence="1" key="1">
    <citation type="journal article" date="2019" name="PLoS Negl. Trop. Dis.">
        <title>Revisiting the worldwide diversity of Leptospira species in the environment.</title>
        <authorList>
            <person name="Vincent A.T."/>
            <person name="Schiettekatte O."/>
            <person name="Bourhy P."/>
            <person name="Veyrier F.J."/>
            <person name="Picardeau M."/>
        </authorList>
    </citation>
    <scope>NUCLEOTIDE SEQUENCE [LARGE SCALE GENOMIC DNA]</scope>
    <source>
        <strain evidence="1">201601113</strain>
    </source>
</reference>
<evidence type="ECO:0000313" key="2">
    <source>
        <dbReference type="Proteomes" id="UP000297241"/>
    </source>
</evidence>
<proteinExistence type="predicted"/>
<dbReference type="AlphaFoldDB" id="A0A4Z1ACP6"/>
<protein>
    <submittedName>
        <fullName evidence="1">Uncharacterized protein</fullName>
    </submittedName>
</protein>
<name>A0A4Z1ACP6_9LEPT</name>
<gene>
    <name evidence="1" type="ORF">EHR06_10985</name>
</gene>
<organism evidence="1 2">
    <name type="scientific">Leptospira dzoumogneensis</name>
    <dbReference type="NCBI Taxonomy" id="2484904"/>
    <lineage>
        <taxon>Bacteria</taxon>
        <taxon>Pseudomonadati</taxon>
        <taxon>Spirochaetota</taxon>
        <taxon>Spirochaetia</taxon>
        <taxon>Leptospirales</taxon>
        <taxon>Leptospiraceae</taxon>
        <taxon>Leptospira</taxon>
    </lineage>
</organism>
<comment type="caution">
    <text evidence="1">The sequence shown here is derived from an EMBL/GenBank/DDBJ whole genome shotgun (WGS) entry which is preliminary data.</text>
</comment>
<keyword evidence="2" id="KW-1185">Reference proteome</keyword>